<feature type="compositionally biased region" description="Basic and acidic residues" evidence="1">
    <location>
        <begin position="50"/>
        <end position="72"/>
    </location>
</feature>
<feature type="non-terminal residue" evidence="2">
    <location>
        <position position="100"/>
    </location>
</feature>
<proteinExistence type="predicted"/>
<protein>
    <submittedName>
        <fullName evidence="2">Uncharacterized protein</fullName>
    </submittedName>
</protein>
<reference evidence="2" key="1">
    <citation type="submission" date="2020-02" db="EMBL/GenBank/DDBJ databases">
        <authorList>
            <person name="Meier V. D."/>
        </authorList>
    </citation>
    <scope>NUCLEOTIDE SEQUENCE</scope>
    <source>
        <strain evidence="2">AVDCRST_MAG88</strain>
    </source>
</reference>
<feature type="region of interest" description="Disordered" evidence="1">
    <location>
        <begin position="34"/>
        <end position="100"/>
    </location>
</feature>
<evidence type="ECO:0000313" key="2">
    <source>
        <dbReference type="EMBL" id="CAA9588777.1"/>
    </source>
</evidence>
<gene>
    <name evidence="2" type="ORF">AVDCRST_MAG88-4441</name>
</gene>
<dbReference type="AlphaFoldDB" id="A0A6J4VTB3"/>
<feature type="non-terminal residue" evidence="2">
    <location>
        <position position="1"/>
    </location>
</feature>
<dbReference type="EMBL" id="CADCWM010001126">
    <property type="protein sequence ID" value="CAA9588777.1"/>
    <property type="molecule type" value="Genomic_DNA"/>
</dbReference>
<accession>A0A6J4VTB3</accession>
<name>A0A6J4VTB3_9BACT</name>
<organism evidence="2">
    <name type="scientific">uncultured Thermomicrobiales bacterium</name>
    <dbReference type="NCBI Taxonomy" id="1645740"/>
    <lineage>
        <taxon>Bacteria</taxon>
        <taxon>Pseudomonadati</taxon>
        <taxon>Thermomicrobiota</taxon>
        <taxon>Thermomicrobia</taxon>
        <taxon>Thermomicrobiales</taxon>
        <taxon>environmental samples</taxon>
    </lineage>
</organism>
<evidence type="ECO:0000256" key="1">
    <source>
        <dbReference type="SAM" id="MobiDB-lite"/>
    </source>
</evidence>
<sequence length="100" mass="10709">ERPPVPLRVRDGALARSGHRTCGCRRRCRGSLVARRARAGARPGTARSTRGRDRGGIDRADERREAARRGSRDGTGTPGRARCVVAGSRGGGPRADPRAR</sequence>